<dbReference type="SUPFAM" id="SSF53474">
    <property type="entry name" value="alpha/beta-Hydrolases"/>
    <property type="match status" value="1"/>
</dbReference>
<evidence type="ECO:0000313" key="4">
    <source>
        <dbReference type="RefSeq" id="XP_017859253.1"/>
    </source>
</evidence>
<gene>
    <name evidence="4" type="primary">LOC108611240</name>
</gene>
<feature type="domain" description="BD-FAE-like" evidence="2">
    <location>
        <begin position="75"/>
        <end position="168"/>
    </location>
</feature>
<dbReference type="Proteomes" id="UP000694904">
    <property type="component" value="Chromosome 3"/>
</dbReference>
<keyword evidence="1" id="KW-0378">Hydrolase</keyword>
<dbReference type="PANTHER" id="PTHR48081">
    <property type="entry name" value="AB HYDROLASE SUPERFAMILY PROTEIN C4A8.06C"/>
    <property type="match status" value="1"/>
</dbReference>
<proteinExistence type="predicted"/>
<organism evidence="3 4">
    <name type="scientific">Drosophila arizonae</name>
    <name type="common">Fruit fly</name>
    <dbReference type="NCBI Taxonomy" id="7263"/>
    <lineage>
        <taxon>Eukaryota</taxon>
        <taxon>Metazoa</taxon>
        <taxon>Ecdysozoa</taxon>
        <taxon>Arthropoda</taxon>
        <taxon>Hexapoda</taxon>
        <taxon>Insecta</taxon>
        <taxon>Pterygota</taxon>
        <taxon>Neoptera</taxon>
        <taxon>Endopterygota</taxon>
        <taxon>Diptera</taxon>
        <taxon>Brachycera</taxon>
        <taxon>Muscomorpha</taxon>
        <taxon>Ephydroidea</taxon>
        <taxon>Drosophilidae</taxon>
        <taxon>Drosophila</taxon>
    </lineage>
</organism>
<keyword evidence="3" id="KW-1185">Reference proteome</keyword>
<reference evidence="4" key="3">
    <citation type="submission" date="2025-08" db="UniProtKB">
        <authorList>
            <consortium name="RefSeq"/>
        </authorList>
    </citation>
    <scope>IDENTIFICATION</scope>
    <source>
        <tissue evidence="4">Whole organism</tissue>
    </source>
</reference>
<reference evidence="3" key="1">
    <citation type="journal article" date="1997" name="Nucleic Acids Res.">
        <title>tRNAscan-SE: a program for improved detection of transfer RNA genes in genomic sequence.</title>
        <authorList>
            <person name="Lowe T.M."/>
            <person name="Eddy S.R."/>
        </authorList>
    </citation>
    <scope>NUCLEOTIDE SEQUENCE [LARGE SCALE GENOMIC DNA]</scope>
</reference>
<evidence type="ECO:0000256" key="1">
    <source>
        <dbReference type="ARBA" id="ARBA00022801"/>
    </source>
</evidence>
<sequence length="310" mass="35389">MYNPQEKNIDLIREYFPSYNTARFQDQPEPNVAVQDHFLRVTSQHTQELTTKSDIKVHNLRYGGTDDRRLVDVFYKDGTAEQPSPLFVYVHGGYWQMLDKSHSCSIVGPLVRRGYRVAVMDYNNCPQVTLAQLLQQFTDFLLWIFNYADETKATEISFAGHSAGAHLLAQLLHVPSLISEERRQKVGVLFFISGVYDLRELWQLDPVNPNNIFGLNADSAKELSPILWPWPADSPFWSGVHSHVIAAEHESVTFIEQSRVFAKNLQDAGFKVTFKIFDKYDHFDIIEETVLDNSPITSYLLGALKAEASS</sequence>
<dbReference type="InterPro" id="IPR050300">
    <property type="entry name" value="GDXG_lipolytic_enzyme"/>
</dbReference>
<dbReference type="InterPro" id="IPR029058">
    <property type="entry name" value="AB_hydrolase_fold"/>
</dbReference>
<reference evidence="3" key="2">
    <citation type="journal article" date="2016" name="G3 (Bethesda)">
        <title>Genome Evolution in Three Species of Cactophilic Drosophila.</title>
        <authorList>
            <person name="Sanchez-Flores A."/>
            <person name="Penazola F."/>
            <person name="Carpinteyro-Ponce J."/>
            <person name="Nazario-Yepiz N."/>
            <person name="Abreu-Goodger C."/>
            <person name="Machado C.A."/>
            <person name="Markow T.A."/>
        </authorList>
    </citation>
    <scope>NUCLEOTIDE SEQUENCE [LARGE SCALE GENOMIC DNA]</scope>
</reference>
<dbReference type="Pfam" id="PF20434">
    <property type="entry name" value="BD-FAE"/>
    <property type="match status" value="1"/>
</dbReference>
<name>A0ABM1NWB7_DROAR</name>
<protein>
    <submittedName>
        <fullName evidence="4">Kynurenine formamidase</fullName>
    </submittedName>
</protein>
<dbReference type="InterPro" id="IPR049492">
    <property type="entry name" value="BD-FAE-like_dom"/>
</dbReference>
<evidence type="ECO:0000259" key="2">
    <source>
        <dbReference type="Pfam" id="PF20434"/>
    </source>
</evidence>
<dbReference type="GeneID" id="108611240"/>
<evidence type="ECO:0000313" key="3">
    <source>
        <dbReference type="Proteomes" id="UP000694904"/>
    </source>
</evidence>
<dbReference type="Gene3D" id="3.40.50.1820">
    <property type="entry name" value="alpha/beta hydrolase"/>
    <property type="match status" value="1"/>
</dbReference>
<dbReference type="RefSeq" id="XP_017859253.1">
    <property type="nucleotide sequence ID" value="XM_018003764.1"/>
</dbReference>
<accession>A0ABM1NWB7</accession>
<dbReference type="PANTHER" id="PTHR48081:SF33">
    <property type="entry name" value="KYNURENINE FORMAMIDASE"/>
    <property type="match status" value="1"/>
</dbReference>